<dbReference type="OrthoDB" id="10585178at2759"/>
<dbReference type="InParanoid" id="G0NBX2"/>
<dbReference type="OMA" id="VIRHTCH"/>
<dbReference type="PANTHER" id="PTHR21479">
    <property type="match status" value="1"/>
</dbReference>
<evidence type="ECO:0000256" key="1">
    <source>
        <dbReference type="SAM" id="SignalP"/>
    </source>
</evidence>
<organism evidence="3">
    <name type="scientific">Caenorhabditis brenneri</name>
    <name type="common">Nematode worm</name>
    <dbReference type="NCBI Taxonomy" id="135651"/>
    <lineage>
        <taxon>Eukaryota</taxon>
        <taxon>Metazoa</taxon>
        <taxon>Ecdysozoa</taxon>
        <taxon>Nematoda</taxon>
        <taxon>Chromadorea</taxon>
        <taxon>Rhabditida</taxon>
        <taxon>Rhabditina</taxon>
        <taxon>Rhabditomorpha</taxon>
        <taxon>Rhabditoidea</taxon>
        <taxon>Rhabditidae</taxon>
        <taxon>Peloderinae</taxon>
        <taxon>Caenorhabditis</taxon>
    </lineage>
</organism>
<feature type="chain" id="PRO_5003404877" evidence="1">
    <location>
        <begin position="18"/>
        <end position="139"/>
    </location>
</feature>
<feature type="signal peptide" evidence="1">
    <location>
        <begin position="1"/>
        <end position="17"/>
    </location>
</feature>
<dbReference type="HOGENOM" id="CLU_1817476_0_0_1"/>
<accession>G0NBX2</accession>
<dbReference type="AlphaFoldDB" id="G0NBX2"/>
<protein>
    <submittedName>
        <fullName evidence="2">Uncharacterized protein</fullName>
    </submittedName>
</protein>
<proteinExistence type="predicted"/>
<reference evidence="3" key="1">
    <citation type="submission" date="2011-07" db="EMBL/GenBank/DDBJ databases">
        <authorList>
            <consortium name="Caenorhabditis brenneri Sequencing and Analysis Consortium"/>
            <person name="Wilson R.K."/>
        </authorList>
    </citation>
    <scope>NUCLEOTIDE SEQUENCE [LARGE SCALE GENOMIC DNA]</scope>
    <source>
        <strain evidence="3">PB2801</strain>
    </source>
</reference>
<dbReference type="Proteomes" id="UP000008068">
    <property type="component" value="Unassembled WGS sequence"/>
</dbReference>
<dbReference type="EMBL" id="GL379859">
    <property type="protein sequence ID" value="EGT57121.1"/>
    <property type="molecule type" value="Genomic_DNA"/>
</dbReference>
<keyword evidence="3" id="KW-1185">Reference proteome</keyword>
<name>G0NBX2_CAEBE</name>
<keyword evidence="1" id="KW-0732">Signal</keyword>
<dbReference type="eggNOG" id="ENOG502TJAK">
    <property type="taxonomic scope" value="Eukaryota"/>
</dbReference>
<evidence type="ECO:0000313" key="2">
    <source>
        <dbReference type="EMBL" id="EGT57121.1"/>
    </source>
</evidence>
<sequence>MMRSVVFFMMLLSNIAASNDKSRLRAYVALYCPLEKHWSYTAEMWESDGDQGDGDSGNDKLTTRTGTGTNQLQVFDIDQEVEDNLKYGSEAEIEIRIEHDCNLQNTKVNLKLWDELKIPLGQGDTYAFKALHLTQPQGN</sequence>
<dbReference type="PANTHER" id="PTHR21479:SF22">
    <property type="entry name" value="PROTEIN CBG07241"/>
    <property type="match status" value="1"/>
</dbReference>
<gene>
    <name evidence="2" type="ORF">CAEBREN_17309</name>
</gene>
<evidence type="ECO:0000313" key="3">
    <source>
        <dbReference type="Proteomes" id="UP000008068"/>
    </source>
</evidence>